<protein>
    <submittedName>
        <fullName evidence="1">Uncharacterized protein</fullName>
    </submittedName>
</protein>
<evidence type="ECO:0000313" key="1">
    <source>
        <dbReference type="EMBL" id="SEL19101.1"/>
    </source>
</evidence>
<gene>
    <name evidence="1" type="ORF">SAMN04487910_1976</name>
</gene>
<dbReference type="AlphaFoldDB" id="A0A1H7N733"/>
<sequence length="52" mass="6288">MGIHQEVFLALGVEEIRRPISKWNTFKLNDKSYLSKMAFLFMNKIRIIKKRF</sequence>
<evidence type="ECO:0000313" key="2">
    <source>
        <dbReference type="Proteomes" id="UP000198521"/>
    </source>
</evidence>
<accession>A0A1H7N733</accession>
<keyword evidence="2" id="KW-1185">Reference proteome</keyword>
<dbReference type="EMBL" id="FOAB01000003">
    <property type="protein sequence ID" value="SEL19101.1"/>
    <property type="molecule type" value="Genomic_DNA"/>
</dbReference>
<organism evidence="1 2">
    <name type="scientific">Aquimarina amphilecti</name>
    <dbReference type="NCBI Taxonomy" id="1038014"/>
    <lineage>
        <taxon>Bacteria</taxon>
        <taxon>Pseudomonadati</taxon>
        <taxon>Bacteroidota</taxon>
        <taxon>Flavobacteriia</taxon>
        <taxon>Flavobacteriales</taxon>
        <taxon>Flavobacteriaceae</taxon>
        <taxon>Aquimarina</taxon>
    </lineage>
</organism>
<dbReference type="Proteomes" id="UP000198521">
    <property type="component" value="Unassembled WGS sequence"/>
</dbReference>
<name>A0A1H7N733_AQUAM</name>
<proteinExistence type="predicted"/>
<reference evidence="1 2" key="1">
    <citation type="submission" date="2016-10" db="EMBL/GenBank/DDBJ databases">
        <authorList>
            <person name="de Groot N.N."/>
        </authorList>
    </citation>
    <scope>NUCLEOTIDE SEQUENCE [LARGE SCALE GENOMIC DNA]</scope>
    <source>
        <strain evidence="1 2">DSM 25232</strain>
    </source>
</reference>